<dbReference type="GO" id="GO:0016491">
    <property type="term" value="F:oxidoreductase activity"/>
    <property type="evidence" value="ECO:0007669"/>
    <property type="project" value="InterPro"/>
</dbReference>
<dbReference type="PANTHER" id="PTHR32100">
    <property type="entry name" value="OMEGA-6 FATTY ACID DESATURASE, CHLOROPLASTIC"/>
    <property type="match status" value="1"/>
</dbReference>
<feature type="transmembrane region" description="Helical" evidence="1">
    <location>
        <begin position="139"/>
        <end position="167"/>
    </location>
</feature>
<name>A0A6J6KRX7_9ZZZZ</name>
<dbReference type="InterPro" id="IPR012171">
    <property type="entry name" value="Fatty_acid_desaturase"/>
</dbReference>
<accession>A0A6J6KRX7</accession>
<keyword evidence="1" id="KW-1133">Transmembrane helix</keyword>
<feature type="transmembrane region" description="Helical" evidence="1">
    <location>
        <begin position="6"/>
        <end position="25"/>
    </location>
</feature>
<protein>
    <submittedName>
        <fullName evidence="3">Unannotated protein</fullName>
    </submittedName>
</protein>
<dbReference type="AlphaFoldDB" id="A0A6J6KRX7"/>
<evidence type="ECO:0000259" key="2">
    <source>
        <dbReference type="Pfam" id="PF00487"/>
    </source>
</evidence>
<dbReference type="Pfam" id="PF00487">
    <property type="entry name" value="FA_desaturase"/>
    <property type="match status" value="1"/>
</dbReference>
<sequence length="309" mass="35078">MATSWWAIIPLWVAGGLAVSGLFVLGHDASHGALLSSQKINRIVAQITMGPSVHVESAWDLGHNRIHHGYTTREGFDFVWHPATVEQYRTYNAIQRLQHRVEWSWVGSGVYFLRTVWWEKMWRYNPEGKRRAAVVRDKITLGIGIAIVLGITATIGALTGGAVAAVWLPIKLFVVPFILFGQIIGWTVYVHHVSPDIRWWSKKEWSQYKGQMESTTIMKTPRLVNWLWFHNIFVHVPHHVDVRIPFHQLPAAANAIEAAYPETVRRIRLSFREFLRSTKNCKLYDFEAGTWLPYSAAQGAPVPAAPVAA</sequence>
<gene>
    <name evidence="3" type="ORF">UFOPK2214_00636</name>
</gene>
<proteinExistence type="predicted"/>
<dbReference type="EMBL" id="CAEZWJ010000014">
    <property type="protein sequence ID" value="CAB4651658.1"/>
    <property type="molecule type" value="Genomic_DNA"/>
</dbReference>
<feature type="domain" description="Fatty acid desaturase" evidence="2">
    <location>
        <begin position="4"/>
        <end position="267"/>
    </location>
</feature>
<keyword evidence="1" id="KW-0812">Transmembrane</keyword>
<reference evidence="3" key="1">
    <citation type="submission" date="2020-05" db="EMBL/GenBank/DDBJ databases">
        <authorList>
            <person name="Chiriac C."/>
            <person name="Salcher M."/>
            <person name="Ghai R."/>
            <person name="Kavagutti S V."/>
        </authorList>
    </citation>
    <scope>NUCLEOTIDE SEQUENCE</scope>
</reference>
<dbReference type="GO" id="GO:0006629">
    <property type="term" value="P:lipid metabolic process"/>
    <property type="evidence" value="ECO:0007669"/>
    <property type="project" value="InterPro"/>
</dbReference>
<evidence type="ECO:0000313" key="3">
    <source>
        <dbReference type="EMBL" id="CAB4651658.1"/>
    </source>
</evidence>
<keyword evidence="1" id="KW-0472">Membrane</keyword>
<feature type="transmembrane region" description="Helical" evidence="1">
    <location>
        <begin position="173"/>
        <end position="193"/>
    </location>
</feature>
<evidence type="ECO:0000256" key="1">
    <source>
        <dbReference type="SAM" id="Phobius"/>
    </source>
</evidence>
<dbReference type="InterPro" id="IPR005804">
    <property type="entry name" value="FA_desaturase_dom"/>
</dbReference>
<organism evidence="3">
    <name type="scientific">freshwater metagenome</name>
    <dbReference type="NCBI Taxonomy" id="449393"/>
    <lineage>
        <taxon>unclassified sequences</taxon>
        <taxon>metagenomes</taxon>
        <taxon>ecological metagenomes</taxon>
    </lineage>
</organism>